<dbReference type="Proteomes" id="UP001519460">
    <property type="component" value="Unassembled WGS sequence"/>
</dbReference>
<proteinExistence type="predicted"/>
<accession>A0ABD0KBZ9</accession>
<keyword evidence="2" id="KW-1185">Reference proteome</keyword>
<reference evidence="1 2" key="1">
    <citation type="journal article" date="2023" name="Sci. Data">
        <title>Genome assembly of the Korean intertidal mud-creeper Batillaria attramentaria.</title>
        <authorList>
            <person name="Patra A.K."/>
            <person name="Ho P.T."/>
            <person name="Jun S."/>
            <person name="Lee S.J."/>
            <person name="Kim Y."/>
            <person name="Won Y.J."/>
        </authorList>
    </citation>
    <scope>NUCLEOTIDE SEQUENCE [LARGE SCALE GENOMIC DNA]</scope>
    <source>
        <strain evidence="1">Wonlab-2016</strain>
    </source>
</reference>
<dbReference type="EMBL" id="JACVVK020000208">
    <property type="protein sequence ID" value="KAK7484587.1"/>
    <property type="molecule type" value="Genomic_DNA"/>
</dbReference>
<comment type="caution">
    <text evidence="1">The sequence shown here is derived from an EMBL/GenBank/DDBJ whole genome shotgun (WGS) entry which is preliminary data.</text>
</comment>
<sequence>MHHSDYSDCQSSWLLEWPCTVRTEFVIGQCHSGDHSITVITATVSQAGCWSGHAQSELRNACGYRYTAPAIFREPLLTFRHMTQPYFKDNFSRILDDNCWGMPCCSWSVTQLRQAQNVWSIACPFGCVVHSI</sequence>
<name>A0ABD0KBZ9_9CAEN</name>
<evidence type="ECO:0000313" key="2">
    <source>
        <dbReference type="Proteomes" id="UP001519460"/>
    </source>
</evidence>
<evidence type="ECO:0000313" key="1">
    <source>
        <dbReference type="EMBL" id="KAK7484587.1"/>
    </source>
</evidence>
<organism evidence="1 2">
    <name type="scientific">Batillaria attramentaria</name>
    <dbReference type="NCBI Taxonomy" id="370345"/>
    <lineage>
        <taxon>Eukaryota</taxon>
        <taxon>Metazoa</taxon>
        <taxon>Spiralia</taxon>
        <taxon>Lophotrochozoa</taxon>
        <taxon>Mollusca</taxon>
        <taxon>Gastropoda</taxon>
        <taxon>Caenogastropoda</taxon>
        <taxon>Sorbeoconcha</taxon>
        <taxon>Cerithioidea</taxon>
        <taxon>Batillariidae</taxon>
        <taxon>Batillaria</taxon>
    </lineage>
</organism>
<protein>
    <submittedName>
        <fullName evidence="1">Uncharacterized protein</fullName>
    </submittedName>
</protein>
<gene>
    <name evidence="1" type="ORF">BaRGS_00024219</name>
</gene>
<dbReference type="AlphaFoldDB" id="A0ABD0KBZ9"/>